<keyword evidence="3" id="KW-1185">Reference proteome</keyword>
<dbReference type="EMBL" id="BMXL01000004">
    <property type="protein sequence ID" value="GHD19661.1"/>
    <property type="molecule type" value="Genomic_DNA"/>
</dbReference>
<evidence type="ECO:0000313" key="2">
    <source>
        <dbReference type="EMBL" id="GHD19661.1"/>
    </source>
</evidence>
<dbReference type="InterPro" id="IPR027843">
    <property type="entry name" value="DUF4440"/>
</dbReference>
<gene>
    <name evidence="2" type="ORF">GCM10007147_10750</name>
</gene>
<dbReference type="RefSeq" id="WP_017575720.1">
    <property type="nucleotide sequence ID" value="NZ_BMXL01000004.1"/>
</dbReference>
<accession>A0A918XAE4</accession>
<proteinExistence type="predicted"/>
<dbReference type="SUPFAM" id="SSF54427">
    <property type="entry name" value="NTF2-like"/>
    <property type="match status" value="1"/>
</dbReference>
<organism evidence="2 3">
    <name type="scientific">Nocardiopsis kunsanensis</name>
    <dbReference type="NCBI Taxonomy" id="141693"/>
    <lineage>
        <taxon>Bacteria</taxon>
        <taxon>Bacillati</taxon>
        <taxon>Actinomycetota</taxon>
        <taxon>Actinomycetes</taxon>
        <taxon>Streptosporangiales</taxon>
        <taxon>Nocardiopsidaceae</taxon>
        <taxon>Nocardiopsis</taxon>
    </lineage>
</organism>
<dbReference type="Pfam" id="PF14534">
    <property type="entry name" value="DUF4440"/>
    <property type="match status" value="1"/>
</dbReference>
<evidence type="ECO:0000313" key="3">
    <source>
        <dbReference type="Proteomes" id="UP000654947"/>
    </source>
</evidence>
<comment type="caution">
    <text evidence="2">The sequence shown here is derived from an EMBL/GenBank/DDBJ whole genome shotgun (WGS) entry which is preliminary data.</text>
</comment>
<sequence length="123" mass="13844">MDPTSAVHEAITAEMRLLEPDLRADPTRARALLAPDFTEYGSSGTVYDRAAILDLLQHHNSGPAVRHRPHVHHMAGRQLAPGLVQLTYTTSTTGHRSLRSSLWRQDSDHTWRCFFHQATPTRP</sequence>
<dbReference type="InterPro" id="IPR032710">
    <property type="entry name" value="NTF2-like_dom_sf"/>
</dbReference>
<dbReference type="Proteomes" id="UP000654947">
    <property type="component" value="Unassembled WGS sequence"/>
</dbReference>
<dbReference type="Gene3D" id="3.10.450.50">
    <property type="match status" value="1"/>
</dbReference>
<dbReference type="AlphaFoldDB" id="A0A918XAE4"/>
<evidence type="ECO:0000259" key="1">
    <source>
        <dbReference type="Pfam" id="PF14534"/>
    </source>
</evidence>
<name>A0A918XAE4_9ACTN</name>
<feature type="domain" description="DUF4440" evidence="1">
    <location>
        <begin position="13"/>
        <end position="113"/>
    </location>
</feature>
<reference evidence="2 3" key="1">
    <citation type="journal article" date="2014" name="Int. J. Syst. Evol. Microbiol.">
        <title>Complete genome sequence of Corynebacterium casei LMG S-19264T (=DSM 44701T), isolated from a smear-ripened cheese.</title>
        <authorList>
            <consortium name="US DOE Joint Genome Institute (JGI-PGF)"/>
            <person name="Walter F."/>
            <person name="Albersmeier A."/>
            <person name="Kalinowski J."/>
            <person name="Ruckert C."/>
        </authorList>
    </citation>
    <scope>NUCLEOTIDE SEQUENCE [LARGE SCALE GENOMIC DNA]</scope>
    <source>
        <strain evidence="2 3">KCTC 19473</strain>
    </source>
</reference>
<protein>
    <submittedName>
        <fullName evidence="2">DUF4440 domain-containing protein</fullName>
    </submittedName>
</protein>